<dbReference type="InterPro" id="IPR058240">
    <property type="entry name" value="rSAM_sf"/>
</dbReference>
<dbReference type="EMBL" id="AZRM01000021">
    <property type="protein sequence ID" value="PNS00711.1"/>
    <property type="molecule type" value="Genomic_DNA"/>
</dbReference>
<keyword evidence="4" id="KW-0479">Metal-binding</keyword>
<dbReference type="InterPro" id="IPR007197">
    <property type="entry name" value="rSAM"/>
</dbReference>
<dbReference type="InterPro" id="IPR023867">
    <property type="entry name" value="Sulphatase_maturase_rSAM"/>
</dbReference>
<dbReference type="GO" id="GO:0046872">
    <property type="term" value="F:metal ion binding"/>
    <property type="evidence" value="ECO:0007669"/>
    <property type="project" value="UniProtKB-KW"/>
</dbReference>
<dbReference type="SFLD" id="SFLDS00029">
    <property type="entry name" value="Radical_SAM"/>
    <property type="match status" value="1"/>
</dbReference>
<keyword evidence="5" id="KW-0408">Iron</keyword>
<evidence type="ECO:0000256" key="4">
    <source>
        <dbReference type="ARBA" id="ARBA00022723"/>
    </source>
</evidence>
<evidence type="ECO:0000256" key="7">
    <source>
        <dbReference type="ARBA" id="ARBA00023601"/>
    </source>
</evidence>
<feature type="domain" description="Radical SAM core" evidence="8">
    <location>
        <begin position="64"/>
        <end position="302"/>
    </location>
</feature>
<keyword evidence="3" id="KW-0949">S-adenosyl-L-methionine</keyword>
<evidence type="ECO:0000313" key="9">
    <source>
        <dbReference type="EMBL" id="PNS00711.1"/>
    </source>
</evidence>
<evidence type="ECO:0000256" key="3">
    <source>
        <dbReference type="ARBA" id="ARBA00022691"/>
    </source>
</evidence>
<evidence type="ECO:0000256" key="6">
    <source>
        <dbReference type="ARBA" id="ARBA00023014"/>
    </source>
</evidence>
<dbReference type="PROSITE" id="PS01305">
    <property type="entry name" value="MOAA_NIFB_PQQE"/>
    <property type="match status" value="1"/>
</dbReference>
<dbReference type="SFLD" id="SFLDG01386">
    <property type="entry name" value="main_SPASM_domain-containing"/>
    <property type="match status" value="1"/>
</dbReference>
<dbReference type="InterPro" id="IPR013785">
    <property type="entry name" value="Aldolase_TIM"/>
</dbReference>
<keyword evidence="6" id="KW-0411">Iron-sulfur</keyword>
<evidence type="ECO:0000256" key="5">
    <source>
        <dbReference type="ARBA" id="ARBA00023004"/>
    </source>
</evidence>
<keyword evidence="10" id="KW-1185">Reference proteome</keyword>
<dbReference type="InterPro" id="IPR000385">
    <property type="entry name" value="MoaA_NifB_PqqE_Fe-S-bd_CS"/>
</dbReference>
<dbReference type="Proteomes" id="UP000236199">
    <property type="component" value="Unassembled WGS sequence"/>
</dbReference>
<dbReference type="SFLD" id="SFLDG01067">
    <property type="entry name" value="SPASM/twitch_domain_containing"/>
    <property type="match status" value="1"/>
</dbReference>
<proteinExistence type="inferred from homology"/>
<dbReference type="PANTHER" id="PTHR43273">
    <property type="entry name" value="ANAEROBIC SULFATASE-MATURATING ENZYME HOMOLOG ASLB-RELATED"/>
    <property type="match status" value="1"/>
</dbReference>
<dbReference type="SFLD" id="SFLDG01384">
    <property type="entry name" value="thioether_bond_formation_requi"/>
    <property type="match status" value="1"/>
</dbReference>
<comment type="caution">
    <text evidence="9">The sequence shown here is derived from an EMBL/GenBank/DDBJ whole genome shotgun (WGS) entry which is preliminary data.</text>
</comment>
<comment type="similarity">
    <text evidence="7">Belongs to the radical SAM superfamily. Anaerobic sulfatase-maturating enzyme family.</text>
</comment>
<dbReference type="PROSITE" id="PS51918">
    <property type="entry name" value="RADICAL_SAM"/>
    <property type="match status" value="1"/>
</dbReference>
<sequence>MINFETKSGNEYVYCSESGVIYPKKVYNRRFNAIKEFEKNLINERKKNYTEKNTSEELRTNVLRYGLQELLLEVTQNCNLQCRYCIYSEVYPMYRNNTLRAMNEDIAIKAIDLYFSLLREGISYNPYREPTIGFYGGEPLLNFELIKKCIKYVKIKYKEFNPHFTITTNGTLLSSKIASFLVQNNCSLIVSLDGPKEEHDRNRIFPNGKGSHDIIMKRLNNLKKFYPDLPVFSIAVYDWKTDFDKVNEFFARKDVPSLIKANLVDAKGTYYEQFNKEDFETFKEKIKKMEYYNAEVLSTNEKNNLSLYSHYFSGQVVESYGRYIGKYRNNYIPYTGACMPGFKMFVDCDGIIHVCEKVAGELSIIGEVKNGLDYSKIEKIIKRFRAATFFCESCDIENLCTMCYVFFIKGDKMEHPHHICENMKKEMLSLFPYLWTIAEKDNKVFSHISDNFFNLESKIGRELL</sequence>
<evidence type="ECO:0000259" key="8">
    <source>
        <dbReference type="PROSITE" id="PS51918"/>
    </source>
</evidence>
<evidence type="ECO:0000256" key="2">
    <source>
        <dbReference type="ARBA" id="ARBA00022485"/>
    </source>
</evidence>
<organism evidence="9 10">
    <name type="scientific">Petrotoga miotherma DSM 10691</name>
    <dbReference type="NCBI Taxonomy" id="1434326"/>
    <lineage>
        <taxon>Bacteria</taxon>
        <taxon>Thermotogati</taxon>
        <taxon>Thermotogota</taxon>
        <taxon>Thermotogae</taxon>
        <taxon>Petrotogales</taxon>
        <taxon>Petrotogaceae</taxon>
        <taxon>Petrotoga</taxon>
    </lineage>
</organism>
<dbReference type="Gene3D" id="3.20.20.70">
    <property type="entry name" value="Aldolase class I"/>
    <property type="match status" value="1"/>
</dbReference>
<dbReference type="AlphaFoldDB" id="A0A2K1PD20"/>
<dbReference type="SUPFAM" id="SSF102114">
    <property type="entry name" value="Radical SAM enzymes"/>
    <property type="match status" value="1"/>
</dbReference>
<name>A0A2K1PD20_9BACT</name>
<dbReference type="Pfam" id="PF04055">
    <property type="entry name" value="Radical_SAM"/>
    <property type="match status" value="1"/>
</dbReference>
<keyword evidence="2" id="KW-0004">4Fe-4S</keyword>
<comment type="cofactor">
    <cofactor evidence="1">
        <name>[4Fe-4S] cluster</name>
        <dbReference type="ChEBI" id="CHEBI:49883"/>
    </cofactor>
</comment>
<evidence type="ECO:0000256" key="1">
    <source>
        <dbReference type="ARBA" id="ARBA00001966"/>
    </source>
</evidence>
<dbReference type="GO" id="GO:0051539">
    <property type="term" value="F:4 iron, 4 sulfur cluster binding"/>
    <property type="evidence" value="ECO:0007669"/>
    <property type="project" value="UniProtKB-KW"/>
</dbReference>
<dbReference type="CDD" id="cd01335">
    <property type="entry name" value="Radical_SAM"/>
    <property type="match status" value="1"/>
</dbReference>
<dbReference type="OrthoDB" id="9808591at2"/>
<dbReference type="PANTHER" id="PTHR43273:SF3">
    <property type="entry name" value="ANAEROBIC SULFATASE-MATURATING ENZYME HOMOLOG ASLB-RELATED"/>
    <property type="match status" value="1"/>
</dbReference>
<gene>
    <name evidence="9" type="ORF">X928_04480</name>
</gene>
<evidence type="ECO:0000313" key="10">
    <source>
        <dbReference type="Proteomes" id="UP000236199"/>
    </source>
</evidence>
<dbReference type="RefSeq" id="WP_012208510.1">
    <property type="nucleotide sequence ID" value="NZ_AZRM01000021.1"/>
</dbReference>
<dbReference type="GO" id="GO:0016491">
    <property type="term" value="F:oxidoreductase activity"/>
    <property type="evidence" value="ECO:0007669"/>
    <property type="project" value="InterPro"/>
</dbReference>
<reference evidence="9 10" key="1">
    <citation type="submission" date="2013-12" db="EMBL/GenBank/DDBJ databases">
        <title>Comparative genomics of Petrotoga isolates.</title>
        <authorList>
            <person name="Nesbo C.L."/>
            <person name="Charchuk R."/>
            <person name="Chow K."/>
        </authorList>
    </citation>
    <scope>NUCLEOTIDE SEQUENCE [LARGE SCALE GENOMIC DNA]</scope>
    <source>
        <strain evidence="9 10">DSM 10691</strain>
    </source>
</reference>
<protein>
    <recommendedName>
        <fullName evidence="8">Radical SAM core domain-containing protein</fullName>
    </recommendedName>
</protein>
<accession>A0A2K1PD20</accession>